<evidence type="ECO:0000256" key="2">
    <source>
        <dbReference type="ARBA" id="ARBA00023002"/>
    </source>
</evidence>
<gene>
    <name evidence="4" type="ORF">S23_55430</name>
</gene>
<dbReference type="SUPFAM" id="SSF51735">
    <property type="entry name" value="NAD(P)-binding Rossmann-fold domains"/>
    <property type="match status" value="1"/>
</dbReference>
<dbReference type="AlphaFoldDB" id="A0AAI8MID6"/>
<dbReference type="PANTHER" id="PTHR42760:SF133">
    <property type="entry name" value="3-OXOACYL-[ACYL-CARRIER-PROTEIN] REDUCTASE"/>
    <property type="match status" value="1"/>
</dbReference>
<comment type="similarity">
    <text evidence="1">Belongs to the short-chain dehydrogenases/reductases (SDR) family.</text>
</comment>
<dbReference type="FunFam" id="3.40.50.720:FF:000084">
    <property type="entry name" value="Short-chain dehydrogenase reductase"/>
    <property type="match status" value="1"/>
</dbReference>
<sequence length="247" mass="25379">MERFRGKVVLVTGGTRGIGAGLVGAFLKEGAAVGFSGTSEAGIAEALVKFGAPEATCGIVADLAHPDAGPDLVQAVFDRFGRIDVVINNAGVGSILNEWEITPAEWDRVHAVNLRATFFVAQHAARSMRDNGGGSIINVSSIAGQHGGVAGSPAYASSKAAVIGLTKSLARRFAPHGIRVNCIAPADIETDMTAGWPAALRDRLNAMTPLGRFGTTDEVNGAALFLASSEASFITGQTLAINGGAYM</sequence>
<dbReference type="InterPro" id="IPR002347">
    <property type="entry name" value="SDR_fam"/>
</dbReference>
<dbReference type="NCBIfam" id="NF005559">
    <property type="entry name" value="PRK07231.1"/>
    <property type="match status" value="1"/>
</dbReference>
<dbReference type="InterPro" id="IPR020904">
    <property type="entry name" value="Sc_DH/Rdtase_CS"/>
</dbReference>
<evidence type="ECO:0000313" key="5">
    <source>
        <dbReference type="Proteomes" id="UP000007886"/>
    </source>
</evidence>
<keyword evidence="2" id="KW-0560">Oxidoreductase</keyword>
<accession>A0AAI8MID6</accession>
<dbReference type="Proteomes" id="UP000007886">
    <property type="component" value="Chromosome"/>
</dbReference>
<protein>
    <submittedName>
        <fullName evidence="4">3-oxoacyl-[acyl-carrier-protein] reductase</fullName>
    </submittedName>
</protein>
<dbReference type="Pfam" id="PF13561">
    <property type="entry name" value="adh_short_C2"/>
    <property type="match status" value="1"/>
</dbReference>
<feature type="domain" description="Ketoreductase" evidence="3">
    <location>
        <begin position="7"/>
        <end position="186"/>
    </location>
</feature>
<dbReference type="PROSITE" id="PS00061">
    <property type="entry name" value="ADH_SHORT"/>
    <property type="match status" value="1"/>
</dbReference>
<organism evidence="4 5">
    <name type="scientific">Bradyrhizobium cosmicum</name>
    <dbReference type="NCBI Taxonomy" id="1404864"/>
    <lineage>
        <taxon>Bacteria</taxon>
        <taxon>Pseudomonadati</taxon>
        <taxon>Pseudomonadota</taxon>
        <taxon>Alphaproteobacteria</taxon>
        <taxon>Hyphomicrobiales</taxon>
        <taxon>Nitrobacteraceae</taxon>
        <taxon>Bradyrhizobium</taxon>
    </lineage>
</organism>
<keyword evidence="5" id="KW-1185">Reference proteome</keyword>
<dbReference type="KEGG" id="brs:S23_55430"/>
<proteinExistence type="inferred from homology"/>
<dbReference type="SMART" id="SM00822">
    <property type="entry name" value="PKS_KR"/>
    <property type="match status" value="1"/>
</dbReference>
<dbReference type="InterPro" id="IPR057326">
    <property type="entry name" value="KR_dom"/>
</dbReference>
<dbReference type="PRINTS" id="PR00080">
    <property type="entry name" value="SDRFAMILY"/>
</dbReference>
<dbReference type="PANTHER" id="PTHR42760">
    <property type="entry name" value="SHORT-CHAIN DEHYDROGENASES/REDUCTASES FAMILY MEMBER"/>
    <property type="match status" value="1"/>
</dbReference>
<evidence type="ECO:0000259" key="3">
    <source>
        <dbReference type="SMART" id="SM00822"/>
    </source>
</evidence>
<dbReference type="PRINTS" id="PR00081">
    <property type="entry name" value="GDHRDH"/>
</dbReference>
<dbReference type="RefSeq" id="WP_015688007.1">
    <property type="nucleotide sequence ID" value="NC_017082.1"/>
</dbReference>
<dbReference type="Gene3D" id="3.40.50.720">
    <property type="entry name" value="NAD(P)-binding Rossmann-like Domain"/>
    <property type="match status" value="1"/>
</dbReference>
<dbReference type="GO" id="GO:0016616">
    <property type="term" value="F:oxidoreductase activity, acting on the CH-OH group of donors, NAD or NADP as acceptor"/>
    <property type="evidence" value="ECO:0007669"/>
    <property type="project" value="TreeGrafter"/>
</dbReference>
<evidence type="ECO:0000256" key="1">
    <source>
        <dbReference type="ARBA" id="ARBA00006484"/>
    </source>
</evidence>
<dbReference type="GO" id="GO:0048038">
    <property type="term" value="F:quinone binding"/>
    <property type="evidence" value="ECO:0007669"/>
    <property type="project" value="TreeGrafter"/>
</dbReference>
<evidence type="ECO:0000313" key="4">
    <source>
        <dbReference type="EMBL" id="BAL78735.1"/>
    </source>
</evidence>
<dbReference type="EMBL" id="AP012279">
    <property type="protein sequence ID" value="BAL78735.1"/>
    <property type="molecule type" value="Genomic_DNA"/>
</dbReference>
<reference evidence="4 5" key="1">
    <citation type="journal article" date="2012" name="Microbes Environ.">
        <title>Complete genome sequence of Bradyrhizobium sp. S23321: insights into symbiosis evolution in soil oligotrophs.</title>
        <authorList>
            <person name="Okubo T."/>
            <person name="Tsukui T."/>
            <person name="Maita H."/>
            <person name="Okamoto S."/>
            <person name="Oshima K."/>
            <person name="Fujisawa T."/>
            <person name="Saito A."/>
            <person name="Futamata H."/>
            <person name="Hattori R."/>
            <person name="Shimomura Y."/>
            <person name="Haruta S."/>
            <person name="Morimoto S."/>
            <person name="Wang Y."/>
            <person name="Sakai Y."/>
            <person name="Hattori M."/>
            <person name="Aizawa S."/>
            <person name="Nagashima K.V.P."/>
            <person name="Masuda S."/>
            <person name="Hattori T."/>
            <person name="Yamashita A."/>
            <person name="Bao Z."/>
            <person name="Hayatsu M."/>
            <person name="Kajiya-Kanegae H."/>
            <person name="Yoshinaga I."/>
            <person name="Sakamoto K."/>
            <person name="Toyota K."/>
            <person name="Nakao M."/>
            <person name="Kohara M."/>
            <person name="Anda M."/>
            <person name="Niwa R."/>
            <person name="Jung-Hwan P."/>
            <person name="Sameshima-Saito R."/>
            <person name="Tokuda S."/>
            <person name="Yamamoto S."/>
            <person name="Yamamoto S."/>
            <person name="Yokoyama T."/>
            <person name="Akutsu T."/>
            <person name="Nakamura Y."/>
            <person name="Nakahira-Yanaka Y."/>
            <person name="Takada Hoshino Y."/>
            <person name="Hirakawa H."/>
            <person name="Mitsui H."/>
            <person name="Terasawa K."/>
            <person name="Itakura M."/>
            <person name="Sato S."/>
            <person name="Ikeda-Ohtsubo W."/>
            <person name="Sakakura N."/>
            <person name="Kaminuma E."/>
            <person name="Minamisawa K."/>
        </authorList>
    </citation>
    <scope>NUCLEOTIDE SEQUENCE [LARGE SCALE GENOMIC DNA]</scope>
    <source>
        <strain evidence="4 5">S23321</strain>
    </source>
</reference>
<name>A0AAI8MID6_9BRAD</name>
<dbReference type="GO" id="GO:0006633">
    <property type="term" value="P:fatty acid biosynthetic process"/>
    <property type="evidence" value="ECO:0007669"/>
    <property type="project" value="TreeGrafter"/>
</dbReference>
<dbReference type="InterPro" id="IPR036291">
    <property type="entry name" value="NAD(P)-bd_dom_sf"/>
</dbReference>